<dbReference type="GeneID" id="66880627"/>
<dbReference type="GO" id="GO:0006487">
    <property type="term" value="P:protein N-linked glycosylation"/>
    <property type="evidence" value="ECO:0007669"/>
    <property type="project" value="TreeGrafter"/>
</dbReference>
<dbReference type="InterPro" id="IPR029044">
    <property type="entry name" value="Nucleotide-diphossugar_trans"/>
</dbReference>
<evidence type="ECO:0000313" key="3">
    <source>
        <dbReference type="EMBL" id="CEK28752.1"/>
    </source>
</evidence>
<dbReference type="Gene3D" id="3.90.550.10">
    <property type="entry name" value="Spore Coat Polysaccharide Biosynthesis Protein SpsA, Chain A"/>
    <property type="match status" value="1"/>
</dbReference>
<accession>A0A085UB17</accession>
<protein>
    <submittedName>
        <fullName evidence="3">Dolichyl-phosphate mannose synthase</fullName>
    </submittedName>
    <submittedName>
        <fullName evidence="4">Putative bifunctional glycosyl transferase/acyl transferase</fullName>
    </submittedName>
</protein>
<proteinExistence type="predicted"/>
<dbReference type="Pfam" id="PF00535">
    <property type="entry name" value="Glycos_transf_2"/>
    <property type="match status" value="1"/>
</dbReference>
<keyword evidence="1" id="KW-0812">Transmembrane</keyword>
<reference evidence="3" key="1">
    <citation type="journal article" date="2015" name="Genome Announc.">
        <title>Complete Genome Sequence of Yersinia ruckeri Strain CSF007-82, Etiologic Agent of Red Mouth Disease in Salmonid Fish.</title>
        <authorList>
            <person name="Nelson M.C."/>
            <person name="LaPatra S.E."/>
            <person name="Welch T.J."/>
            <person name="Graf J."/>
        </authorList>
    </citation>
    <scope>NUCLEOTIDE SEQUENCE</scope>
    <source>
        <strain evidence="3">CSF007-82</strain>
    </source>
</reference>
<organism evidence="4 5">
    <name type="scientific">Yersinia ruckeri</name>
    <dbReference type="NCBI Taxonomy" id="29486"/>
    <lineage>
        <taxon>Bacteria</taxon>
        <taxon>Pseudomonadati</taxon>
        <taxon>Pseudomonadota</taxon>
        <taxon>Gammaproteobacteria</taxon>
        <taxon>Enterobacterales</taxon>
        <taxon>Yersiniaceae</taxon>
        <taxon>Yersinia</taxon>
    </lineage>
</organism>
<evidence type="ECO:0000313" key="4">
    <source>
        <dbReference type="EMBL" id="SUQ01345.1"/>
    </source>
</evidence>
<dbReference type="CDD" id="cd04179">
    <property type="entry name" value="DPM_DPG-synthase_like"/>
    <property type="match status" value="1"/>
</dbReference>
<evidence type="ECO:0000313" key="5">
    <source>
        <dbReference type="Proteomes" id="UP000255169"/>
    </source>
</evidence>
<dbReference type="PANTHER" id="PTHR10859">
    <property type="entry name" value="GLYCOSYL TRANSFERASE"/>
    <property type="match status" value="1"/>
</dbReference>
<feature type="transmembrane region" description="Helical" evidence="1">
    <location>
        <begin position="218"/>
        <end position="243"/>
    </location>
</feature>
<feature type="transmembrane region" description="Helical" evidence="1">
    <location>
        <begin position="280"/>
        <end position="302"/>
    </location>
</feature>
<keyword evidence="4" id="KW-0808">Transferase</keyword>
<gene>
    <name evidence="3" type="ORF">CSF007_15145</name>
    <name evidence="4" type="ORF">NCTC10476_02696</name>
</gene>
<evidence type="ECO:0000256" key="1">
    <source>
        <dbReference type="SAM" id="Phobius"/>
    </source>
</evidence>
<keyword evidence="5" id="KW-1185">Reference proteome</keyword>
<feature type="domain" description="Glycosyltransferase 2-like" evidence="2">
    <location>
        <begin position="2"/>
        <end position="129"/>
    </location>
</feature>
<dbReference type="Proteomes" id="UP000255169">
    <property type="component" value="Unassembled WGS sequence"/>
</dbReference>
<feature type="transmembrane region" description="Helical" evidence="1">
    <location>
        <begin position="249"/>
        <end position="268"/>
    </location>
</feature>
<keyword evidence="1" id="KW-1133">Transmembrane helix</keyword>
<dbReference type="PANTHER" id="PTHR10859:SF114">
    <property type="entry name" value="DOLICHOL-PHOSPHATE MANNOSYLTRANSFERASE"/>
    <property type="match status" value="1"/>
</dbReference>
<dbReference type="RefSeq" id="WP_038240965.1">
    <property type="nucleotide sequence ID" value="NZ_CABIHT010000027.1"/>
</dbReference>
<feature type="transmembrane region" description="Helical" evidence="1">
    <location>
        <begin position="314"/>
        <end position="331"/>
    </location>
</feature>
<reference evidence="4 5" key="2">
    <citation type="submission" date="2018-06" db="EMBL/GenBank/DDBJ databases">
        <authorList>
            <consortium name="Pathogen Informatics"/>
            <person name="Doyle S."/>
        </authorList>
    </citation>
    <scope>NUCLEOTIDE SEQUENCE [LARGE SCALE GENOMIC DNA]</scope>
    <source>
        <strain evidence="4 5">NCTC10476</strain>
    </source>
</reference>
<dbReference type="EMBL" id="LN681231">
    <property type="protein sequence ID" value="CEK28752.1"/>
    <property type="molecule type" value="Genomic_DNA"/>
</dbReference>
<dbReference type="AlphaFoldDB" id="A0A085UB17"/>
<dbReference type="SUPFAM" id="SSF53448">
    <property type="entry name" value="Nucleotide-diphospho-sugar transferases"/>
    <property type="match status" value="1"/>
</dbReference>
<evidence type="ECO:0000259" key="2">
    <source>
        <dbReference type="Pfam" id="PF00535"/>
    </source>
</evidence>
<name>A0A085UB17_YERRU</name>
<dbReference type="InterPro" id="IPR001173">
    <property type="entry name" value="Glyco_trans_2-like"/>
</dbReference>
<dbReference type="EMBL" id="UHJG01000001">
    <property type="protein sequence ID" value="SUQ01345.1"/>
    <property type="molecule type" value="Genomic_DNA"/>
</dbReference>
<dbReference type="PATRIC" id="fig|29486.44.peg.161"/>
<sequence>MIVIPAYEPDQTLIVLVGELLEYMHNNDQILPLLIINDGSTTDVALQVFSILRDRGIEVITHDVNQGKGAALKTGIKIAQDREIPFIVTVDADGQHLPVDVFRVMKAGIETENSVILGRRVFNKNTPLRSKFGNELTVRLFRWTHGGHVNDTQTGLRYIPQIFYSDLLAISEQRYDFELAALILFVKKGACHEVIIQTIYEPGNPSSHFRKIQDSAKIYAILFRGMLVSLLLALVDFLTFHFVDLLTNSTTISVLVARTVGTVGYFYLARNFVYQAGNEFYISFTKYLALVLLNILILVPLIDIVEKYLELPKVFIYMLATLGLFLFNFYVQKAFIFKTKISKSHSAKRI</sequence>
<keyword evidence="1" id="KW-0472">Membrane</keyword>
<dbReference type="GO" id="GO:0016740">
    <property type="term" value="F:transferase activity"/>
    <property type="evidence" value="ECO:0007669"/>
    <property type="project" value="UniProtKB-KW"/>
</dbReference>